<proteinExistence type="predicted"/>
<dbReference type="Gene3D" id="1.10.510.10">
    <property type="entry name" value="Transferase(Phosphotransferase) domain 1"/>
    <property type="match status" value="1"/>
</dbReference>
<dbReference type="Proteomes" id="UP000275772">
    <property type="component" value="Unassembled WGS sequence"/>
</dbReference>
<dbReference type="Pfam" id="PF17667">
    <property type="entry name" value="Pkinase_fungal"/>
    <property type="match status" value="1"/>
</dbReference>
<feature type="domain" description="Fungal-type protein kinase" evidence="1">
    <location>
        <begin position="394"/>
        <end position="757"/>
    </location>
</feature>
<protein>
    <recommendedName>
        <fullName evidence="1">Fungal-type protein kinase domain-containing protein</fullName>
    </recommendedName>
</protein>
<sequence>MSQDLFWKLNTISAFVQIQQLLLKVKGMTRKTDICEYLAKNPLASHLVNFQNLYSRRGSKMAFHRLFNSLAPCAYAVQDDDDSTQLFDQLRSIATKIDEDKINLIRLQPLYDAISEKKKEIDIIEIAIDFAQNPPYTIVPMQRSGRGTSTPSFNNETILRGSDEVLSYNTTGKIVELTLQNELNGNVITGLNNFWEVYFLNRDWSDQTLRIWECYQSYEINEIEKREKDISMKQLNAQATNLSKEAYPEETLMPTHRQKYPKMVTHLKILIEGVPLETSRGFQGQEITNEERGSELPEAAESINILKIIYQNKILIENMTEEEVWDWLEYFRDNFLNQLLNPILNSSRNFPSLVIENKGSQLRNKYCHTTNHFQIKGTNKNYQADFLIKGINVANNKIHQWKDVKVLGEFTKEPYNDKKRDKFLELSRSVLQIFSTQPLRQFVHAFCLFKSDFELWLFNRSGAYSSGPLSIEIHKDKLVRAISSYLFMSDEELGIYCPFRYINGRSLLSLSNEKGDQSQDYEINPDPIFKAGTIVSRGTVCYDMRDKNAVVKYSWTRTTGQSEIDFMQDACDTEGVVNYLRADKICKTSDHLKGLNFSSAAYWDISGLKPISLGQGEKQPTSPPRIRDRELTRIIVTPSGRRLSTSRTILEFVEGIRDAIMAHQRLFVEKKVLHGDISDGNIILASVGGRLQGLLIDFDHAVKVKDTSDEHENLYLTGTLKFMALERLEYAAKYGKFITRTYFHDLESFFYVFLTGCIQYERDDKSKEVIYLQRWCKEDVDENFSGKLQDMDYFESDIVSRFSTNFYCLKELAWELRKILFGTDKAIFGTPDEYKPVYRDMIRAFDEVIAQIRGGIKVNKNLL</sequence>
<dbReference type="InterPro" id="IPR011009">
    <property type="entry name" value="Kinase-like_dom_sf"/>
</dbReference>
<dbReference type="SUPFAM" id="SSF56112">
    <property type="entry name" value="Protein kinase-like (PK-like)"/>
    <property type="match status" value="1"/>
</dbReference>
<evidence type="ECO:0000259" key="1">
    <source>
        <dbReference type="Pfam" id="PF17667"/>
    </source>
</evidence>
<evidence type="ECO:0000313" key="3">
    <source>
        <dbReference type="Proteomes" id="UP000275772"/>
    </source>
</evidence>
<dbReference type="VEuPathDB" id="FungiDB:BLGHR1_11707"/>
<dbReference type="AlphaFoldDB" id="A0A383UM58"/>
<organism evidence="2 3">
    <name type="scientific">Blumeria hordei</name>
    <name type="common">Barley powdery mildew</name>
    <name type="synonym">Blumeria graminis f. sp. hordei</name>
    <dbReference type="NCBI Taxonomy" id="2867405"/>
    <lineage>
        <taxon>Eukaryota</taxon>
        <taxon>Fungi</taxon>
        <taxon>Dikarya</taxon>
        <taxon>Ascomycota</taxon>
        <taxon>Pezizomycotina</taxon>
        <taxon>Leotiomycetes</taxon>
        <taxon>Erysiphales</taxon>
        <taxon>Erysiphaceae</taxon>
        <taxon>Blumeria</taxon>
    </lineage>
</organism>
<dbReference type="PANTHER" id="PTHR38248">
    <property type="entry name" value="FUNK1 6"/>
    <property type="match status" value="1"/>
</dbReference>
<accession>A0A383UM58</accession>
<evidence type="ECO:0000313" key="2">
    <source>
        <dbReference type="EMBL" id="SZF00957.1"/>
    </source>
</evidence>
<dbReference type="EMBL" id="UNSH01000029">
    <property type="protein sequence ID" value="SZF00957.1"/>
    <property type="molecule type" value="Genomic_DNA"/>
</dbReference>
<gene>
    <name evidence="2" type="ORF">BLGHR1_11707</name>
</gene>
<dbReference type="PANTHER" id="PTHR38248:SF2">
    <property type="entry name" value="FUNK1 11"/>
    <property type="match status" value="1"/>
</dbReference>
<reference evidence="2 3" key="1">
    <citation type="submission" date="2017-11" db="EMBL/GenBank/DDBJ databases">
        <authorList>
            <person name="Kracher B."/>
        </authorList>
    </citation>
    <scope>NUCLEOTIDE SEQUENCE [LARGE SCALE GENOMIC DNA]</scope>
    <source>
        <strain evidence="2 3">RACE1</strain>
    </source>
</reference>
<name>A0A383UM58_BLUHO</name>
<dbReference type="InterPro" id="IPR040976">
    <property type="entry name" value="Pkinase_fungal"/>
</dbReference>